<accession>A0A2N1MD73</accession>
<feature type="non-terminal residue" evidence="1">
    <location>
        <position position="1"/>
    </location>
</feature>
<dbReference type="EMBL" id="LLXL01003009">
    <property type="protein sequence ID" value="PKK59529.1"/>
    <property type="molecule type" value="Genomic_DNA"/>
</dbReference>
<gene>
    <name evidence="1" type="ORF">RhiirC2_762597</name>
</gene>
<dbReference type="VEuPathDB" id="FungiDB:FUN_018713"/>
<dbReference type="Proteomes" id="UP000233469">
    <property type="component" value="Unassembled WGS sequence"/>
</dbReference>
<evidence type="ECO:0000313" key="2">
    <source>
        <dbReference type="Proteomes" id="UP000233469"/>
    </source>
</evidence>
<organism evidence="1 2">
    <name type="scientific">Rhizophagus irregularis</name>
    <dbReference type="NCBI Taxonomy" id="588596"/>
    <lineage>
        <taxon>Eukaryota</taxon>
        <taxon>Fungi</taxon>
        <taxon>Fungi incertae sedis</taxon>
        <taxon>Mucoromycota</taxon>
        <taxon>Glomeromycotina</taxon>
        <taxon>Glomeromycetes</taxon>
        <taxon>Glomerales</taxon>
        <taxon>Glomeraceae</taxon>
        <taxon>Rhizophagus</taxon>
    </lineage>
</organism>
<dbReference type="VEuPathDB" id="FungiDB:RhiirFUN_015147"/>
<protein>
    <submittedName>
        <fullName evidence="1">Uncharacterized protein</fullName>
    </submittedName>
</protein>
<reference evidence="1 2" key="1">
    <citation type="submission" date="2016-04" db="EMBL/GenBank/DDBJ databases">
        <title>Genome analyses suggest a sexual origin of heterokaryosis in a supposedly ancient asexual fungus.</title>
        <authorList>
            <person name="Ropars J."/>
            <person name="Sedzielewska K."/>
            <person name="Noel J."/>
            <person name="Charron P."/>
            <person name="Farinelli L."/>
            <person name="Marton T."/>
            <person name="Kruger M."/>
            <person name="Pelin A."/>
            <person name="Brachmann A."/>
            <person name="Corradi N."/>
        </authorList>
    </citation>
    <scope>NUCLEOTIDE SEQUENCE [LARGE SCALE GENOMIC DNA]</scope>
    <source>
        <strain evidence="1 2">C2</strain>
    </source>
</reference>
<dbReference type="AlphaFoldDB" id="A0A2N1MD73"/>
<reference evidence="1 2" key="2">
    <citation type="submission" date="2017-10" db="EMBL/GenBank/DDBJ databases">
        <title>Extensive intraspecific genome diversity in a model arbuscular mycorrhizal fungus.</title>
        <authorList>
            <person name="Chen E.C.H."/>
            <person name="Morin E."/>
            <person name="Baudet D."/>
            <person name="Noel J."/>
            <person name="Ndikumana S."/>
            <person name="Charron P."/>
            <person name="St-Onge C."/>
            <person name="Giorgi J."/>
            <person name="Grigoriev I.V."/>
            <person name="Roux C."/>
            <person name="Martin F.M."/>
            <person name="Corradi N."/>
        </authorList>
    </citation>
    <scope>NUCLEOTIDE SEQUENCE [LARGE SCALE GENOMIC DNA]</scope>
    <source>
        <strain evidence="1 2">C2</strain>
    </source>
</reference>
<name>A0A2N1MD73_9GLOM</name>
<proteinExistence type="predicted"/>
<evidence type="ECO:0000313" key="1">
    <source>
        <dbReference type="EMBL" id="PKK59529.1"/>
    </source>
</evidence>
<comment type="caution">
    <text evidence="1">The sequence shown here is derived from an EMBL/GenBank/DDBJ whole genome shotgun (WGS) entry which is preliminary data.</text>
</comment>
<sequence length="75" mass="8854">TSNLSPVVLFTDGDPAMIAASKLHGEMINNFIGDFHHMRNNYTQCQFESRYKEMLTKYEPYRTYLKKKLYPSRES</sequence>